<feature type="binding site" evidence="12">
    <location>
        <position position="96"/>
    </location>
    <ligand>
        <name>Mn(2+)</name>
        <dbReference type="ChEBI" id="CHEBI:29035"/>
        <label>1</label>
    </ligand>
</feature>
<evidence type="ECO:0000256" key="2">
    <source>
        <dbReference type="ARBA" id="ARBA00022598"/>
    </source>
</evidence>
<comment type="catalytic activity">
    <reaction evidence="9">
        <text>a 3'-end 2',3'-cyclophospho-ribonucleotide-RNA + a 5'-end dephospho-ribonucleoside-RNA + GTP + H2O = a ribonucleotidyl-ribonucleotide-RNA + GMP + diphosphate + H(+)</text>
        <dbReference type="Rhea" id="RHEA:68080"/>
        <dbReference type="Rhea" id="RHEA-COMP:10464"/>
        <dbReference type="Rhea" id="RHEA-COMP:13936"/>
        <dbReference type="Rhea" id="RHEA-COMP:17355"/>
        <dbReference type="ChEBI" id="CHEBI:15377"/>
        <dbReference type="ChEBI" id="CHEBI:15378"/>
        <dbReference type="ChEBI" id="CHEBI:33019"/>
        <dbReference type="ChEBI" id="CHEBI:37565"/>
        <dbReference type="ChEBI" id="CHEBI:58115"/>
        <dbReference type="ChEBI" id="CHEBI:83064"/>
        <dbReference type="ChEBI" id="CHEBI:138284"/>
        <dbReference type="ChEBI" id="CHEBI:173118"/>
        <dbReference type="EC" id="6.5.1.8"/>
    </reaction>
</comment>
<name>A0A2M8KC24_9BACT</name>
<evidence type="ECO:0000256" key="5">
    <source>
        <dbReference type="ARBA" id="ARBA00022800"/>
    </source>
</evidence>
<dbReference type="Proteomes" id="UP000231648">
    <property type="component" value="Unassembled WGS sequence"/>
</dbReference>
<keyword evidence="6 11" id="KW-0342">GTP-binding</keyword>
<dbReference type="GO" id="GO:0006396">
    <property type="term" value="P:RNA processing"/>
    <property type="evidence" value="ECO:0007669"/>
    <property type="project" value="InterPro"/>
</dbReference>
<dbReference type="PANTHER" id="PTHR11118">
    <property type="entry name" value="RNA-SPLICING LIGASE RTCB HOMOLOG"/>
    <property type="match status" value="1"/>
</dbReference>
<feature type="binding site" evidence="11">
    <location>
        <begin position="375"/>
        <end position="378"/>
    </location>
    <ligand>
        <name>GMP</name>
        <dbReference type="ChEBI" id="CHEBI:58115"/>
    </ligand>
</feature>
<dbReference type="Gene3D" id="3.90.1860.10">
    <property type="entry name" value="tRNA-splicing ligase RtcB"/>
    <property type="match status" value="1"/>
</dbReference>
<comment type="cofactor">
    <cofactor evidence="12 13">
        <name>Mn(2+)</name>
        <dbReference type="ChEBI" id="CHEBI:29035"/>
    </cofactor>
    <text evidence="12 13">Binds 2 manganese ions per subunit.</text>
</comment>
<protein>
    <recommendedName>
        <fullName evidence="13">tRNA-splicing ligase RtcB</fullName>
        <ecNumber evidence="13">6.5.1.-</ecNumber>
    </recommendedName>
</protein>
<evidence type="ECO:0000256" key="7">
    <source>
        <dbReference type="ARBA" id="ARBA00023211"/>
    </source>
</evidence>
<dbReference type="EMBL" id="PFDX01000019">
    <property type="protein sequence ID" value="PJE57481.1"/>
    <property type="molecule type" value="Genomic_DNA"/>
</dbReference>
<dbReference type="InterPro" id="IPR036025">
    <property type="entry name" value="RtcB-like_sf"/>
</dbReference>
<feature type="binding site" evidence="12">
    <location>
        <position position="204"/>
    </location>
    <ligand>
        <name>Mn(2+)</name>
        <dbReference type="ChEBI" id="CHEBI:29035"/>
        <label>1</label>
    </ligand>
</feature>
<keyword evidence="7 12" id="KW-0464">Manganese</keyword>
<feature type="binding site" evidence="11">
    <location>
        <begin position="326"/>
        <end position="327"/>
    </location>
    <ligand>
        <name>GMP</name>
        <dbReference type="ChEBI" id="CHEBI:58115"/>
    </ligand>
</feature>
<comment type="caution">
    <text evidence="14">The sequence shown here is derived from an EMBL/GenBank/DDBJ whole genome shotgun (WGS) entry which is preliminary data.</text>
</comment>
<evidence type="ECO:0000313" key="14">
    <source>
        <dbReference type="EMBL" id="PJE57481.1"/>
    </source>
</evidence>
<organism evidence="14 15">
    <name type="scientific">Candidatus Portnoybacteria bacterium CG10_big_fil_rev_8_21_14_0_10_38_18</name>
    <dbReference type="NCBI Taxonomy" id="1974813"/>
    <lineage>
        <taxon>Bacteria</taxon>
        <taxon>Candidatus Portnoyibacteriota</taxon>
    </lineage>
</organism>
<dbReference type="GO" id="GO:0005525">
    <property type="term" value="F:GTP binding"/>
    <property type="evidence" value="ECO:0007669"/>
    <property type="project" value="UniProtKB-KW"/>
</dbReference>
<evidence type="ECO:0000256" key="12">
    <source>
        <dbReference type="PIRSR" id="PIRSR601233-3"/>
    </source>
</evidence>
<keyword evidence="4 11" id="KW-0547">Nucleotide-binding</keyword>
<evidence type="ECO:0000256" key="6">
    <source>
        <dbReference type="ARBA" id="ARBA00023134"/>
    </source>
</evidence>
<dbReference type="InterPro" id="IPR001233">
    <property type="entry name" value="RtcB"/>
</dbReference>
<comment type="catalytic activity">
    <reaction evidence="8">
        <text>a 3'-end 3'-phospho-ribonucleotide-RNA + a 5'-end dephospho-ribonucleoside-RNA + GTP = a ribonucleotidyl-ribonucleotide-RNA + GMP + diphosphate</text>
        <dbReference type="Rhea" id="RHEA:68076"/>
        <dbReference type="Rhea" id="RHEA-COMP:10463"/>
        <dbReference type="Rhea" id="RHEA-COMP:13936"/>
        <dbReference type="Rhea" id="RHEA-COMP:17355"/>
        <dbReference type="ChEBI" id="CHEBI:33019"/>
        <dbReference type="ChEBI" id="CHEBI:37565"/>
        <dbReference type="ChEBI" id="CHEBI:58115"/>
        <dbReference type="ChEBI" id="CHEBI:83062"/>
        <dbReference type="ChEBI" id="CHEBI:138284"/>
        <dbReference type="ChEBI" id="CHEBI:173118"/>
        <dbReference type="EC" id="6.5.1.8"/>
    </reaction>
</comment>
<keyword evidence="2 13" id="KW-0436">Ligase</keyword>
<evidence type="ECO:0000256" key="1">
    <source>
        <dbReference type="ARBA" id="ARBA00008071"/>
    </source>
</evidence>
<dbReference type="Pfam" id="PF01139">
    <property type="entry name" value="RtcB"/>
    <property type="match status" value="1"/>
</dbReference>
<evidence type="ECO:0000256" key="13">
    <source>
        <dbReference type="RuleBase" id="RU371113"/>
    </source>
</evidence>
<keyword evidence="5" id="KW-0692">RNA repair</keyword>
<evidence type="ECO:0000313" key="15">
    <source>
        <dbReference type="Proteomes" id="UP000231648"/>
    </source>
</evidence>
<dbReference type="AlphaFoldDB" id="A0A2M8KC24"/>
<feature type="binding site" evidence="11">
    <location>
        <begin position="400"/>
        <end position="403"/>
    </location>
    <ligand>
        <name>GMP</name>
        <dbReference type="ChEBI" id="CHEBI:58115"/>
    </ligand>
</feature>
<comment type="subunit">
    <text evidence="13">Monomer.</text>
</comment>
<gene>
    <name evidence="13" type="primary">rtcB</name>
    <name evidence="14" type="ORF">COU82_01730</name>
</gene>
<dbReference type="GO" id="GO:0003972">
    <property type="term" value="F:RNA ligase (ATP) activity"/>
    <property type="evidence" value="ECO:0007669"/>
    <property type="project" value="TreeGrafter"/>
</dbReference>
<feature type="binding site" evidence="11">
    <location>
        <position position="476"/>
    </location>
    <ligand>
        <name>GMP</name>
        <dbReference type="ChEBI" id="CHEBI:58115"/>
    </ligand>
</feature>
<feature type="active site" description="GMP-histidine intermediate" evidence="10">
    <location>
        <position position="400"/>
    </location>
</feature>
<evidence type="ECO:0000256" key="8">
    <source>
        <dbReference type="ARBA" id="ARBA00047746"/>
    </source>
</evidence>
<feature type="binding site" evidence="11">
    <location>
        <position position="382"/>
    </location>
    <ligand>
        <name>GMP</name>
        <dbReference type="ChEBI" id="CHEBI:58115"/>
    </ligand>
</feature>
<dbReference type="PANTHER" id="PTHR11118:SF1">
    <property type="entry name" value="RNA-SPLICING LIGASE RTCB HOMOLOG"/>
    <property type="match status" value="1"/>
</dbReference>
<sequence>MIKDKFVKINNWLREIPKTYREDMRVPARIYVSDKLWDDIEDEALIQLVNSTTLSGIVKYAIAMPDIHTGYGPPIGGVGAMKLPDGVISPGFVGYDENCGIRILKSEYLVEDLKNYLDKLATEMQKEVPSGLGKGRQVKLSIDQVDRILEGGVPYLVEQGYGEKEDIENCEEKGKMKEADADCVSSHAKNRGRDQVGTLGSGNHFCSIERIDKIYDEKVAETFGLFKNQAIVMVHTGSRGLGHQNCTDYLRIVMQAIGKYNIKLPDRELACVPFNSSEGQKFFKAMSAASNFAWANRHMISYYVRKAWKRALGEKTDLKLLYDVAHNIAKIEEHDVGGEKIKLLVHRKGATRAFPAGHPEIPEKYKKVGQPVIVPGSMGTSSYVMVGTEASKEAWHTVCHGAGRTMSRHAAIRALSGQEIINQLKAKGILVKCYSMRGIAEEAPQAYKNIDEVVEVVHQAGLSQKVARLVPLAVIKGE</sequence>
<dbReference type="SUPFAM" id="SSF103365">
    <property type="entry name" value="Hypothetical protein PH1602"/>
    <property type="match status" value="1"/>
</dbReference>
<dbReference type="FunFam" id="3.90.1860.10:FF:000001">
    <property type="entry name" value="tRNA-splicing ligase RtcB homolog"/>
    <property type="match status" value="1"/>
</dbReference>
<dbReference type="EC" id="6.5.1.-" evidence="13"/>
<dbReference type="GO" id="GO:0042245">
    <property type="term" value="P:RNA repair"/>
    <property type="evidence" value="ECO:0007669"/>
    <property type="project" value="UniProtKB-KW"/>
</dbReference>
<evidence type="ECO:0000256" key="4">
    <source>
        <dbReference type="ARBA" id="ARBA00022741"/>
    </source>
</evidence>
<evidence type="ECO:0000256" key="11">
    <source>
        <dbReference type="PIRSR" id="PIRSR601233-2"/>
    </source>
</evidence>
<reference evidence="15" key="1">
    <citation type="submission" date="2017-09" db="EMBL/GenBank/DDBJ databases">
        <title>Depth-based differentiation of microbial function through sediment-hosted aquifers and enrichment of novel symbionts in the deep terrestrial subsurface.</title>
        <authorList>
            <person name="Probst A.J."/>
            <person name="Ladd B."/>
            <person name="Jarett J.K."/>
            <person name="Geller-Mcgrath D.E."/>
            <person name="Sieber C.M.K."/>
            <person name="Emerson J.B."/>
            <person name="Anantharaman K."/>
            <person name="Thomas B.C."/>
            <person name="Malmstrom R."/>
            <person name="Stieglmeier M."/>
            <person name="Klingl A."/>
            <person name="Woyke T."/>
            <person name="Ryan C.M."/>
            <person name="Banfield J.F."/>
        </authorList>
    </citation>
    <scope>NUCLEOTIDE SEQUENCE [LARGE SCALE GENOMIC DNA]</scope>
</reference>
<evidence type="ECO:0000256" key="10">
    <source>
        <dbReference type="PIRSR" id="PIRSR601233-1"/>
    </source>
</evidence>
<feature type="binding site" evidence="12">
    <location>
        <position position="235"/>
    </location>
    <ligand>
        <name>Mn(2+)</name>
        <dbReference type="ChEBI" id="CHEBI:29035"/>
        <label>2</label>
    </ligand>
</feature>
<feature type="binding site" evidence="12">
    <location>
        <position position="326"/>
    </location>
    <ligand>
        <name>Mn(2+)</name>
        <dbReference type="ChEBI" id="CHEBI:29035"/>
        <label>2</label>
    </ligand>
</feature>
<dbReference type="GO" id="GO:0170057">
    <property type="term" value="F:RNA ligase (GTP) activity"/>
    <property type="evidence" value="ECO:0007669"/>
    <property type="project" value="UniProtKB-EC"/>
</dbReference>
<accession>A0A2M8KC24</accession>
<evidence type="ECO:0000256" key="9">
    <source>
        <dbReference type="ARBA" id="ARBA00049514"/>
    </source>
</evidence>
<comment type="similarity">
    <text evidence="1 13">Belongs to the RtcB family.</text>
</comment>
<keyword evidence="3 12" id="KW-0479">Metal-binding</keyword>
<dbReference type="GO" id="GO:0046872">
    <property type="term" value="F:metal ion binding"/>
    <property type="evidence" value="ECO:0007669"/>
    <property type="project" value="UniProtKB-UniRule"/>
</dbReference>
<evidence type="ECO:0000256" key="3">
    <source>
        <dbReference type="ARBA" id="ARBA00022723"/>
    </source>
</evidence>
<proteinExistence type="inferred from homology"/>